<dbReference type="InterPro" id="IPR050745">
    <property type="entry name" value="Multifunctional_regulatory"/>
</dbReference>
<dbReference type="OrthoDB" id="823504at2759"/>
<dbReference type="PROSITE" id="PS50088">
    <property type="entry name" value="ANK_REPEAT"/>
    <property type="match status" value="3"/>
</dbReference>
<dbReference type="PANTHER" id="PTHR24189:SF50">
    <property type="entry name" value="ANKYRIN REPEAT AND SOCS BOX PROTEIN 2"/>
    <property type="match status" value="1"/>
</dbReference>
<keyword evidence="2 3" id="KW-0040">ANK repeat</keyword>
<name>A0A0U1LVM4_TALIS</name>
<sequence>MRDSAGLFKLKRDIFEDISARASSMVGSEDRTSDGTQPTVAAAIRGVLNVIMAYSEFHTGDFDLQPAAFDTDGTPLYEGEYSGLLQTIIKRNDMEKLKQYVLRSTKRFMSDPVDVTWCDPFWMAASYGSTDACRFLLEQYNATQADKMPLNQRGFSLLHTACRTANVDVARFFLDSQPPLGTISARDEGNETPILSAASSLVNLNFVDADDGNPDDRVDIYKWSIGCMSRGEELVNLLLDRGACAQDSRFPVWNNDDDMKSQPLETVLGMAISRGSYALVKRLLDQGADPYIKHHFYRHIVIRFGNHDSFKDVNVLHMAALYWNVEGIKALIDHHTNSFTDLVFSHDSEGHFPLHYASVTQSFNECTRPDISSRFVDTFRLLLSGNPGAINARDEQGLTPLYYTVKIHTHCVGSRHSELAVRVLLEHGADATISDSSGRTILHLLAKSPWPIDTVLLDLLIAHGADVNHADNDGNRPLHDMAMYLHQTQAVSFLCGKGADISATNAHGDTAFHKVAKGIMTAHMSLNERKYEPLTSVEKILAQDEMMDVLQTAFGGDEMMNQPNNAGKTPRDLQTETRSKWQAPIKAALCGRGRGYRFTT</sequence>
<evidence type="ECO:0000313" key="4">
    <source>
        <dbReference type="EMBL" id="CRG86846.1"/>
    </source>
</evidence>
<evidence type="ECO:0000256" key="1">
    <source>
        <dbReference type="ARBA" id="ARBA00022737"/>
    </source>
</evidence>
<keyword evidence="5" id="KW-1185">Reference proteome</keyword>
<feature type="repeat" description="ANK" evidence="3">
    <location>
        <begin position="437"/>
        <end position="472"/>
    </location>
</feature>
<proteinExistence type="predicted"/>
<evidence type="ECO:0000256" key="2">
    <source>
        <dbReference type="ARBA" id="ARBA00023043"/>
    </source>
</evidence>
<feature type="repeat" description="ANK" evidence="3">
    <location>
        <begin position="473"/>
        <end position="506"/>
    </location>
</feature>
<dbReference type="Proteomes" id="UP000054383">
    <property type="component" value="Unassembled WGS sequence"/>
</dbReference>
<dbReference type="InterPro" id="IPR002110">
    <property type="entry name" value="Ankyrin_rpt"/>
</dbReference>
<dbReference type="PANTHER" id="PTHR24189">
    <property type="entry name" value="MYOTROPHIN"/>
    <property type="match status" value="1"/>
</dbReference>
<evidence type="ECO:0000313" key="5">
    <source>
        <dbReference type="Proteomes" id="UP000054383"/>
    </source>
</evidence>
<keyword evidence="1" id="KW-0677">Repeat</keyword>
<dbReference type="STRING" id="28573.A0A0U1LVM4"/>
<dbReference type="OMA" id="HWAARNQ"/>
<dbReference type="Pfam" id="PF12796">
    <property type="entry name" value="Ank_2"/>
    <property type="match status" value="3"/>
</dbReference>
<protein>
    <submittedName>
        <fullName evidence="4">Uncharacterized protein</fullName>
    </submittedName>
</protein>
<evidence type="ECO:0000256" key="3">
    <source>
        <dbReference type="PROSITE-ProRule" id="PRU00023"/>
    </source>
</evidence>
<gene>
    <name evidence="4" type="ORF">PISL3812_03858</name>
</gene>
<dbReference type="SMART" id="SM00248">
    <property type="entry name" value="ANK"/>
    <property type="match status" value="8"/>
</dbReference>
<accession>A0A0U1LVM4</accession>
<dbReference type="InterPro" id="IPR036770">
    <property type="entry name" value="Ankyrin_rpt-contain_sf"/>
</dbReference>
<feature type="repeat" description="ANK" evidence="3">
    <location>
        <begin position="396"/>
        <end position="436"/>
    </location>
</feature>
<dbReference type="SUPFAM" id="SSF48403">
    <property type="entry name" value="Ankyrin repeat"/>
    <property type="match status" value="1"/>
</dbReference>
<dbReference type="EMBL" id="CVMT01000003">
    <property type="protein sequence ID" value="CRG86846.1"/>
    <property type="molecule type" value="Genomic_DNA"/>
</dbReference>
<organism evidence="4 5">
    <name type="scientific">Talaromyces islandicus</name>
    <name type="common">Penicillium islandicum</name>
    <dbReference type="NCBI Taxonomy" id="28573"/>
    <lineage>
        <taxon>Eukaryota</taxon>
        <taxon>Fungi</taxon>
        <taxon>Dikarya</taxon>
        <taxon>Ascomycota</taxon>
        <taxon>Pezizomycotina</taxon>
        <taxon>Eurotiomycetes</taxon>
        <taxon>Eurotiomycetidae</taxon>
        <taxon>Eurotiales</taxon>
        <taxon>Trichocomaceae</taxon>
        <taxon>Talaromyces</taxon>
        <taxon>Talaromyces sect. Islandici</taxon>
    </lineage>
</organism>
<dbReference type="AlphaFoldDB" id="A0A0U1LVM4"/>
<dbReference type="Gene3D" id="1.25.40.20">
    <property type="entry name" value="Ankyrin repeat-containing domain"/>
    <property type="match status" value="1"/>
</dbReference>
<reference evidence="4 5" key="1">
    <citation type="submission" date="2015-04" db="EMBL/GenBank/DDBJ databases">
        <authorList>
            <person name="Syromyatnikov M.Y."/>
            <person name="Popov V.N."/>
        </authorList>
    </citation>
    <scope>NUCLEOTIDE SEQUENCE [LARGE SCALE GENOMIC DNA]</scope>
    <source>
        <strain evidence="4">WF-38-12</strain>
    </source>
</reference>